<dbReference type="SUPFAM" id="SSF52540">
    <property type="entry name" value="P-loop containing nucleoside triphosphate hydrolases"/>
    <property type="match status" value="1"/>
</dbReference>
<dbReference type="InterPro" id="IPR038724">
    <property type="entry name" value="RepA"/>
</dbReference>
<name>A0A926DY06_9FIRM</name>
<dbReference type="EMBL" id="JACRST010000001">
    <property type="protein sequence ID" value="MBC8545677.1"/>
    <property type="molecule type" value="Genomic_DNA"/>
</dbReference>
<dbReference type="CDD" id="cd01125">
    <property type="entry name" value="RepA_RSF1010_like"/>
    <property type="match status" value="1"/>
</dbReference>
<dbReference type="Proteomes" id="UP000653127">
    <property type="component" value="Unassembled WGS sequence"/>
</dbReference>
<dbReference type="AlphaFoldDB" id="A0A926DY06"/>
<gene>
    <name evidence="2" type="ORF">H8711_01825</name>
</gene>
<organism evidence="2 3">
    <name type="scientific">Ligaoa zhengdingensis</name>
    <dbReference type="NCBI Taxonomy" id="2763658"/>
    <lineage>
        <taxon>Bacteria</taxon>
        <taxon>Bacillati</taxon>
        <taxon>Bacillota</taxon>
        <taxon>Clostridia</taxon>
        <taxon>Eubacteriales</taxon>
        <taxon>Oscillospiraceae</taxon>
        <taxon>Ligaoa</taxon>
    </lineage>
</organism>
<evidence type="ECO:0000256" key="1">
    <source>
        <dbReference type="SAM" id="MobiDB-lite"/>
    </source>
</evidence>
<accession>A0A926DY06</accession>
<dbReference type="Pfam" id="PF13481">
    <property type="entry name" value="AAA_25"/>
    <property type="match status" value="1"/>
</dbReference>
<comment type="caution">
    <text evidence="2">The sequence shown here is derived from an EMBL/GenBank/DDBJ whole genome shotgun (WGS) entry which is preliminary data.</text>
</comment>
<reference evidence="2" key="1">
    <citation type="submission" date="2020-08" db="EMBL/GenBank/DDBJ databases">
        <title>Genome public.</title>
        <authorList>
            <person name="Liu C."/>
            <person name="Sun Q."/>
        </authorList>
    </citation>
    <scope>NUCLEOTIDE SEQUENCE</scope>
    <source>
        <strain evidence="2">NSJ-31</strain>
    </source>
</reference>
<feature type="compositionally biased region" description="Polar residues" evidence="1">
    <location>
        <begin position="23"/>
        <end position="33"/>
    </location>
</feature>
<sequence length="385" mass="43378">MANEAKEKTAIATSVGADERQSIQKSTVNSIPTSEPEINDEIENSEEKLEEMYRRIQRMTDPHYLHTISMTELYQTPYRSRPPIIEGLLYAGTYILAGAPKIGKSFLVAQIAYHVSTGKKLWEYEVHQGTVLYLALEDDFQRIQSRMFKMYGVDDTPNLHFATAAGKIGNGLDEQLANFVRDHPDTKLIIIDTMQKIREVGGEAYSYASDYEIIGKLKEFADRCSICVLTVHHTRKQPAGDAFEMISGTTGLLGCADGSLLVQKKKRTALEATIDVVGRDQQDQILYLKKDPETQIWELERMENELHKEPPDPILETVAKLVTELWSGSPTELAAFLQVDMQPNTLTKHLNVNAGRLFEEYGVQYENARNHAGRKITLTPVSEKA</sequence>
<dbReference type="RefSeq" id="WP_249281827.1">
    <property type="nucleotide sequence ID" value="NZ_JACRST010000001.1"/>
</dbReference>
<dbReference type="InterPro" id="IPR027417">
    <property type="entry name" value="P-loop_NTPase"/>
</dbReference>
<evidence type="ECO:0000313" key="3">
    <source>
        <dbReference type="Proteomes" id="UP000653127"/>
    </source>
</evidence>
<keyword evidence="3" id="KW-1185">Reference proteome</keyword>
<proteinExistence type="predicted"/>
<protein>
    <submittedName>
        <fullName evidence="2">AAA family ATPase</fullName>
    </submittedName>
</protein>
<feature type="region of interest" description="Disordered" evidence="1">
    <location>
        <begin position="1"/>
        <end position="37"/>
    </location>
</feature>
<dbReference type="Gene3D" id="3.40.50.300">
    <property type="entry name" value="P-loop containing nucleotide triphosphate hydrolases"/>
    <property type="match status" value="1"/>
</dbReference>
<evidence type="ECO:0000313" key="2">
    <source>
        <dbReference type="EMBL" id="MBC8545677.1"/>
    </source>
</evidence>